<name>A0A6A7VJJ8_9BACT</name>
<dbReference type="Proteomes" id="UP000358159">
    <property type="component" value="Unassembled WGS sequence"/>
</dbReference>
<organism evidence="1 2">
    <name type="scientific">Segatella copri</name>
    <dbReference type="NCBI Taxonomy" id="165179"/>
    <lineage>
        <taxon>Bacteria</taxon>
        <taxon>Pseudomonadati</taxon>
        <taxon>Bacteroidota</taxon>
        <taxon>Bacteroidia</taxon>
        <taxon>Bacteroidales</taxon>
        <taxon>Prevotellaceae</taxon>
        <taxon>Segatella</taxon>
    </lineage>
</organism>
<comment type="caution">
    <text evidence="1">The sequence shown here is derived from an EMBL/GenBank/DDBJ whole genome shotgun (WGS) entry which is preliminary data.</text>
</comment>
<reference evidence="1 2" key="1">
    <citation type="submission" date="2019-09" db="EMBL/GenBank/DDBJ databases">
        <title>Distinct polysaccharide growth profiles of human intestinal Prevotella copri isolates.</title>
        <authorList>
            <person name="Fehlner-Peach H."/>
            <person name="Magnabosco C."/>
            <person name="Raghavan V."/>
            <person name="Scher J.U."/>
            <person name="Tett A."/>
            <person name="Cox L.M."/>
            <person name="Gottsegen C."/>
            <person name="Watters A."/>
            <person name="Wiltshire- Gordon J.D."/>
            <person name="Segata N."/>
            <person name="Bonneau R."/>
            <person name="Littman D.R."/>
        </authorList>
    </citation>
    <scope>NUCLEOTIDE SEQUENCE [LARGE SCALE GENOMIC DNA]</scope>
    <source>
        <strain evidence="1 2">BVe41219</strain>
    </source>
</reference>
<gene>
    <name evidence="1" type="ORF">F7D42_04275</name>
</gene>
<protein>
    <submittedName>
        <fullName evidence="1">Uncharacterized protein</fullName>
    </submittedName>
</protein>
<dbReference type="EMBL" id="VZAZ01000017">
    <property type="protein sequence ID" value="MQO54934.1"/>
    <property type="molecule type" value="Genomic_DNA"/>
</dbReference>
<accession>A0A6A7VJJ8</accession>
<dbReference type="RefSeq" id="WP_153094593.1">
    <property type="nucleotide sequence ID" value="NZ_VZAK01000007.1"/>
</dbReference>
<proteinExistence type="predicted"/>
<sequence length="188" mass="21812">MNNSKHQYFRPVWTSGRYDKKSHSAIIYNLASGKSYFFEDTAADVIDYMLIADRNEKIDICKIVNELAIDEESISVFFDNLEKEGIITFCNNLGELLVNVQNRCCNTKPDYSKNMQKKAEDAECDYQKRSKSKVFSVLMELTYNCSEKCIHCYNPGASRNDEEFSMRNIKNDRVSSSLFLKTSWKHPC</sequence>
<evidence type="ECO:0000313" key="2">
    <source>
        <dbReference type="Proteomes" id="UP000358159"/>
    </source>
</evidence>
<dbReference type="AlphaFoldDB" id="A0A6A7VJJ8"/>
<evidence type="ECO:0000313" key="1">
    <source>
        <dbReference type="EMBL" id="MQO54934.1"/>
    </source>
</evidence>